<feature type="region of interest" description="Disordered" evidence="1">
    <location>
        <begin position="94"/>
        <end position="121"/>
    </location>
</feature>
<accession>A0A6J5Q3G1</accession>
<organism evidence="3">
    <name type="scientific">uncultured Caudovirales phage</name>
    <dbReference type="NCBI Taxonomy" id="2100421"/>
    <lineage>
        <taxon>Viruses</taxon>
        <taxon>Duplodnaviria</taxon>
        <taxon>Heunggongvirae</taxon>
        <taxon>Uroviricota</taxon>
        <taxon>Caudoviricetes</taxon>
        <taxon>Peduoviridae</taxon>
        <taxon>Maltschvirus</taxon>
        <taxon>Maltschvirus maltsch</taxon>
    </lineage>
</organism>
<proteinExistence type="predicted"/>
<dbReference type="EMBL" id="LR797191">
    <property type="protein sequence ID" value="CAB4192526.1"/>
    <property type="molecule type" value="Genomic_DNA"/>
</dbReference>
<evidence type="ECO:0000313" key="2">
    <source>
        <dbReference type="EMBL" id="CAB4173624.1"/>
    </source>
</evidence>
<evidence type="ECO:0000313" key="6">
    <source>
        <dbReference type="EMBL" id="CAB4215870.1"/>
    </source>
</evidence>
<protein>
    <submittedName>
        <fullName evidence="3">Uncharacterized protein</fullName>
    </submittedName>
</protein>
<sequence>MDTATLVFEEYPDDEIVVRLSPVPMRDYFGLAQQLDAASSAADYTALFGAFVDAGVLVSWTFPEPCDLPGMMARDFKLNLAIIRQWIAGVRSVPLPLPRRPSGGTPSTPEASPPSSTEPSS</sequence>
<dbReference type="EMBL" id="LR797134">
    <property type="protein sequence ID" value="CAB4189444.1"/>
    <property type="molecule type" value="Genomic_DNA"/>
</dbReference>
<evidence type="ECO:0000256" key="1">
    <source>
        <dbReference type="SAM" id="MobiDB-lite"/>
    </source>
</evidence>
<name>A0A6J5Q3G1_9CAUD</name>
<gene>
    <name evidence="3" type="ORF">UFOVP1028_38</name>
    <name evidence="4" type="ORF">UFOVP1187_27</name>
    <name evidence="5" type="ORF">UFOVP1235_44</name>
    <name evidence="6" type="ORF">UFOVP1488_27</name>
    <name evidence="2" type="ORF">UFOVP960_3</name>
</gene>
<reference evidence="3" key="1">
    <citation type="submission" date="2020-05" db="EMBL/GenBank/DDBJ databases">
        <authorList>
            <person name="Chiriac C."/>
            <person name="Salcher M."/>
            <person name="Ghai R."/>
            <person name="Kavagutti S V."/>
        </authorList>
    </citation>
    <scope>NUCLEOTIDE SEQUENCE</scope>
</reference>
<evidence type="ECO:0000313" key="5">
    <source>
        <dbReference type="EMBL" id="CAB4192526.1"/>
    </source>
</evidence>
<evidence type="ECO:0000313" key="3">
    <source>
        <dbReference type="EMBL" id="CAB4179120.1"/>
    </source>
</evidence>
<dbReference type="EMBL" id="LR797432">
    <property type="protein sequence ID" value="CAB4215870.1"/>
    <property type="molecule type" value="Genomic_DNA"/>
</dbReference>
<evidence type="ECO:0000313" key="4">
    <source>
        <dbReference type="EMBL" id="CAB4189444.1"/>
    </source>
</evidence>
<dbReference type="EMBL" id="LR796973">
    <property type="protein sequence ID" value="CAB4179120.1"/>
    <property type="molecule type" value="Genomic_DNA"/>
</dbReference>
<dbReference type="EMBL" id="LR796913">
    <property type="protein sequence ID" value="CAB4173624.1"/>
    <property type="molecule type" value="Genomic_DNA"/>
</dbReference>